<evidence type="ECO:0000313" key="5">
    <source>
        <dbReference type="EMBL" id="SMC35654.1"/>
    </source>
</evidence>
<dbReference type="InterPro" id="IPR017900">
    <property type="entry name" value="4Fe4S_Fe_S_CS"/>
</dbReference>
<dbReference type="GO" id="GO:0051536">
    <property type="term" value="F:iron-sulfur cluster binding"/>
    <property type="evidence" value="ECO:0007669"/>
    <property type="project" value="UniProtKB-KW"/>
</dbReference>
<dbReference type="OrthoDB" id="5422255at2"/>
<evidence type="ECO:0000313" key="6">
    <source>
        <dbReference type="Proteomes" id="UP000192738"/>
    </source>
</evidence>
<dbReference type="InterPro" id="IPR017896">
    <property type="entry name" value="4Fe4S_Fe-S-bd"/>
</dbReference>
<evidence type="ECO:0000256" key="3">
    <source>
        <dbReference type="ARBA" id="ARBA00023014"/>
    </source>
</evidence>
<evidence type="ECO:0000259" key="4">
    <source>
        <dbReference type="PROSITE" id="PS51379"/>
    </source>
</evidence>
<dbReference type="PROSITE" id="PS51379">
    <property type="entry name" value="4FE4S_FER_2"/>
    <property type="match status" value="2"/>
</dbReference>
<feature type="domain" description="4Fe-4S ferredoxin-type" evidence="4">
    <location>
        <begin position="315"/>
        <end position="345"/>
    </location>
</feature>
<accession>A0A1W1YHN9</accession>
<dbReference type="RefSeq" id="WP_084573885.1">
    <property type="nucleotide sequence ID" value="NZ_CP155572.1"/>
</dbReference>
<feature type="domain" description="4Fe-4S ferredoxin-type" evidence="4">
    <location>
        <begin position="283"/>
        <end position="312"/>
    </location>
</feature>
<dbReference type="EMBL" id="FWXI01000001">
    <property type="protein sequence ID" value="SMC35654.1"/>
    <property type="molecule type" value="Genomic_DNA"/>
</dbReference>
<keyword evidence="6" id="KW-1185">Reference proteome</keyword>
<organism evidence="5 6">
    <name type="scientific">Sporomusa malonica</name>
    <dbReference type="NCBI Taxonomy" id="112901"/>
    <lineage>
        <taxon>Bacteria</taxon>
        <taxon>Bacillati</taxon>
        <taxon>Bacillota</taxon>
        <taxon>Negativicutes</taxon>
        <taxon>Selenomonadales</taxon>
        <taxon>Sporomusaceae</taxon>
        <taxon>Sporomusa</taxon>
    </lineage>
</organism>
<dbReference type="AlphaFoldDB" id="A0A1W1YHN9"/>
<keyword evidence="2" id="KW-0408">Iron</keyword>
<keyword evidence="1" id="KW-0479">Metal-binding</keyword>
<dbReference type="Gene3D" id="3.30.70.20">
    <property type="match status" value="1"/>
</dbReference>
<proteinExistence type="predicted"/>
<gene>
    <name evidence="5" type="ORF">SAMN04488500_101381</name>
</gene>
<keyword evidence="3" id="KW-0411">Iron-sulfur</keyword>
<dbReference type="SUPFAM" id="SSF54862">
    <property type="entry name" value="4Fe-4S ferredoxins"/>
    <property type="match status" value="1"/>
</dbReference>
<dbReference type="STRING" id="112901.SAMN04488500_101381"/>
<dbReference type="Proteomes" id="UP000192738">
    <property type="component" value="Unassembled WGS sequence"/>
</dbReference>
<protein>
    <submittedName>
        <fullName evidence="5">4Fe-4S binding domain-containing protein</fullName>
    </submittedName>
</protein>
<evidence type="ECO:0000256" key="1">
    <source>
        <dbReference type="ARBA" id="ARBA00022723"/>
    </source>
</evidence>
<name>A0A1W1YHN9_9FIRM</name>
<reference evidence="5 6" key="1">
    <citation type="submission" date="2017-04" db="EMBL/GenBank/DDBJ databases">
        <authorList>
            <person name="Afonso C.L."/>
            <person name="Miller P.J."/>
            <person name="Scott M.A."/>
            <person name="Spackman E."/>
            <person name="Goraichik I."/>
            <person name="Dimitrov K.M."/>
            <person name="Suarez D.L."/>
            <person name="Swayne D.E."/>
        </authorList>
    </citation>
    <scope>NUCLEOTIDE SEQUENCE [LARGE SCALE GENOMIC DNA]</scope>
    <source>
        <strain evidence="5 6">DSM 5090</strain>
    </source>
</reference>
<sequence>MGHIVNGEREYRLLQQRLDQNITGAPYSPVFIKILKLLFSPAEATIARQIPLRPTSVAALARKTGLQQEELQQKILIMAEKGLVFDFEYQGQSHVVLAPVVIGFFEFVYMRTRDDLPMGELAQLFEEYMYRDDKFARDVFQENTQLGRALVQEEALPAGDYSEVLDWEKASHVIQSAKTVGLSLCACRHKASHLGKACAAPLKTCLTFNNGADMLIKKGMAEQSSISEAMVLLEQCKQAGLVQIADNVQRSVGFMCNCCGCCCGMIQAIKTFDLRSAVITSNWAAHITADKCTGCGLCVKGCPVDAIGLEVGSTRPIAVCDSSLCLGCGVCYSACKRGCISMNGRKQQVVVPETTFDRMVTMAIERGKLSNFLFDDPSRLSHRALGRIAAVIEKSAPVKAFMAVKPIRSAFLSAIAAGAKKYTER</sequence>
<evidence type="ECO:0000256" key="2">
    <source>
        <dbReference type="ARBA" id="ARBA00023004"/>
    </source>
</evidence>
<dbReference type="PROSITE" id="PS00198">
    <property type="entry name" value="4FE4S_FER_1"/>
    <property type="match status" value="1"/>
</dbReference>
<dbReference type="Pfam" id="PF00037">
    <property type="entry name" value="Fer4"/>
    <property type="match status" value="1"/>
</dbReference>
<dbReference type="GO" id="GO:0046872">
    <property type="term" value="F:metal ion binding"/>
    <property type="evidence" value="ECO:0007669"/>
    <property type="project" value="UniProtKB-KW"/>
</dbReference>